<feature type="repeat" description="ANK" evidence="3">
    <location>
        <begin position="135"/>
        <end position="167"/>
    </location>
</feature>
<dbReference type="InterPro" id="IPR002110">
    <property type="entry name" value="Ankyrin_rpt"/>
</dbReference>
<feature type="repeat" description="ANK" evidence="3">
    <location>
        <begin position="245"/>
        <end position="278"/>
    </location>
</feature>
<dbReference type="SUPFAM" id="SSF48403">
    <property type="entry name" value="Ankyrin repeat"/>
    <property type="match status" value="1"/>
</dbReference>
<dbReference type="PRINTS" id="PR01415">
    <property type="entry name" value="ANKYRIN"/>
</dbReference>
<dbReference type="InterPro" id="IPR051070">
    <property type="entry name" value="NF-kappa-B_inhibitor"/>
</dbReference>
<keyword evidence="2 3" id="KW-0040">ANK repeat</keyword>
<dbReference type="GO" id="GO:0051059">
    <property type="term" value="F:NF-kappaB binding"/>
    <property type="evidence" value="ECO:0007669"/>
    <property type="project" value="TreeGrafter"/>
</dbReference>
<dbReference type="PROSITE" id="PS50088">
    <property type="entry name" value="ANK_REPEAT"/>
    <property type="match status" value="4"/>
</dbReference>
<evidence type="ECO:0000256" key="3">
    <source>
        <dbReference type="PROSITE-ProRule" id="PRU00023"/>
    </source>
</evidence>
<dbReference type="AlphaFoldDB" id="A0A0N9EK95"/>
<dbReference type="PANTHER" id="PTHR46680:SF3">
    <property type="entry name" value="NF-KAPPA-B INHIBITOR CACTUS"/>
    <property type="match status" value="1"/>
</dbReference>
<proteinExistence type="evidence at transcript level"/>
<evidence type="ECO:0000256" key="2">
    <source>
        <dbReference type="ARBA" id="ARBA00023043"/>
    </source>
</evidence>
<dbReference type="EMBL" id="KR140161">
    <property type="protein sequence ID" value="ALF45441.1"/>
    <property type="molecule type" value="mRNA"/>
</dbReference>
<organism evidence="4">
    <name type="scientific">Magallana gigas</name>
    <name type="common">Pacific oyster</name>
    <name type="synonym">Crassostrea gigas</name>
    <dbReference type="NCBI Taxonomy" id="29159"/>
    <lineage>
        <taxon>Eukaryota</taxon>
        <taxon>Metazoa</taxon>
        <taxon>Spiralia</taxon>
        <taxon>Lophotrochozoa</taxon>
        <taxon>Mollusca</taxon>
        <taxon>Bivalvia</taxon>
        <taxon>Autobranchia</taxon>
        <taxon>Pteriomorphia</taxon>
        <taxon>Ostreida</taxon>
        <taxon>Ostreoidea</taxon>
        <taxon>Ostreidae</taxon>
        <taxon>Magallana</taxon>
    </lineage>
</organism>
<dbReference type="Pfam" id="PF12796">
    <property type="entry name" value="Ank_2"/>
    <property type="match status" value="1"/>
</dbReference>
<dbReference type="GO" id="GO:0005829">
    <property type="term" value="C:cytosol"/>
    <property type="evidence" value="ECO:0007669"/>
    <property type="project" value="TreeGrafter"/>
</dbReference>
<dbReference type="Gene3D" id="1.25.40.20">
    <property type="entry name" value="Ankyrin repeat-containing domain"/>
    <property type="match status" value="1"/>
</dbReference>
<evidence type="ECO:0000313" key="4">
    <source>
        <dbReference type="EMBL" id="ALF45441.1"/>
    </source>
</evidence>
<feature type="repeat" description="ANK" evidence="3">
    <location>
        <begin position="211"/>
        <end position="243"/>
    </location>
</feature>
<protein>
    <submittedName>
        <fullName evidence="4">Inhibitor protein kappa B</fullName>
    </submittedName>
</protein>
<name>A0A0N9EK95_MAGGI</name>
<keyword evidence="1" id="KW-0677">Repeat</keyword>
<dbReference type="SMART" id="SM00248">
    <property type="entry name" value="ANK"/>
    <property type="match status" value="5"/>
</dbReference>
<dbReference type="Pfam" id="PF13606">
    <property type="entry name" value="Ank_3"/>
    <property type="match status" value="1"/>
</dbReference>
<dbReference type="PANTHER" id="PTHR46680">
    <property type="entry name" value="NF-KAPPA-B INHIBITOR ALPHA"/>
    <property type="match status" value="1"/>
</dbReference>
<feature type="repeat" description="ANK" evidence="3">
    <location>
        <begin position="168"/>
        <end position="200"/>
    </location>
</feature>
<dbReference type="GO" id="GO:0071356">
    <property type="term" value="P:cellular response to tumor necrosis factor"/>
    <property type="evidence" value="ECO:0007669"/>
    <property type="project" value="TreeGrafter"/>
</dbReference>
<evidence type="ECO:0000256" key="1">
    <source>
        <dbReference type="ARBA" id="ARBA00022737"/>
    </source>
</evidence>
<sequence>MAFRKPANIAENFDSLETDCSIQTREPREDSGFCSGPSSCKESLCKKETDLISPTKDIGLLEENMERVDINGQAVSRSASCENLVKTVLRIIEQDFDGDTLIHVAIIQNEEYIAKSMISMVSILDPELLDIPNFLLQTPLHLAVLVRSVELVEILIQSGADLGCRDLHGNTPLHIASYHGFDNIVVCLLKYASGKKRKSTFIQEINDRNYEGQSCLHLSTFNNSLPVINLLSRFGADVNARDGKSGKTILHYAAEMGNTILMDYVLQLPGVDVNSQTYAGQTPSSLARGRGFLDIWTTLRKFGGKDREEIDDT</sequence>
<accession>A0A0N9EK95</accession>
<dbReference type="PROSITE" id="PS50297">
    <property type="entry name" value="ANK_REP_REGION"/>
    <property type="match status" value="3"/>
</dbReference>
<reference evidence="4" key="1">
    <citation type="journal article" date="2015" name="Fish Shellfish Immunol.">
        <title>CgI?B3, the third novel inhibitor of NF-kappa B (I?B) protein, is involved in the immune defense of the Pacific oyster, Crassostrea gigas.</title>
        <authorList>
            <person name="Xu F."/>
            <person name="Li J."/>
            <person name="Zhang Y."/>
            <person name="Li X."/>
            <person name="Zhang Y."/>
            <person name="Xiang Z."/>
            <person name="Yu Z."/>
        </authorList>
    </citation>
    <scope>NUCLEOTIDE SEQUENCE</scope>
</reference>
<dbReference type="InterPro" id="IPR036770">
    <property type="entry name" value="Ankyrin_rpt-contain_sf"/>
</dbReference>